<name>A0ABN7V3D7_GIGMA</name>
<protein>
    <submittedName>
        <fullName evidence="1">37255_t:CDS:1</fullName>
    </submittedName>
</protein>
<keyword evidence="2" id="KW-1185">Reference proteome</keyword>
<evidence type="ECO:0000313" key="1">
    <source>
        <dbReference type="EMBL" id="CAG8724569.1"/>
    </source>
</evidence>
<organism evidence="1 2">
    <name type="scientific">Gigaspora margarita</name>
    <dbReference type="NCBI Taxonomy" id="4874"/>
    <lineage>
        <taxon>Eukaryota</taxon>
        <taxon>Fungi</taxon>
        <taxon>Fungi incertae sedis</taxon>
        <taxon>Mucoromycota</taxon>
        <taxon>Glomeromycotina</taxon>
        <taxon>Glomeromycetes</taxon>
        <taxon>Diversisporales</taxon>
        <taxon>Gigasporaceae</taxon>
        <taxon>Gigaspora</taxon>
    </lineage>
</organism>
<evidence type="ECO:0000313" key="2">
    <source>
        <dbReference type="Proteomes" id="UP000789901"/>
    </source>
</evidence>
<comment type="caution">
    <text evidence="1">The sequence shown here is derived from an EMBL/GenBank/DDBJ whole genome shotgun (WGS) entry which is preliminary data.</text>
</comment>
<proteinExistence type="predicted"/>
<accession>A0ABN7V3D7</accession>
<gene>
    <name evidence="1" type="ORF">GMARGA_LOCUS13818</name>
</gene>
<dbReference type="EMBL" id="CAJVQB010008918">
    <property type="protein sequence ID" value="CAG8724569.1"/>
    <property type="molecule type" value="Genomic_DNA"/>
</dbReference>
<feature type="non-terminal residue" evidence="1">
    <location>
        <position position="1"/>
    </location>
</feature>
<sequence length="84" mass="10271">EEIARKVWNSIPNDAQRKVDQHQLLEILTNKNILEDQRKTLLTRRIINIDIRRKLEHLDLENKVINYILLVWLEQWTINFQDKI</sequence>
<dbReference type="Proteomes" id="UP000789901">
    <property type="component" value="Unassembled WGS sequence"/>
</dbReference>
<reference evidence="1 2" key="1">
    <citation type="submission" date="2021-06" db="EMBL/GenBank/DDBJ databases">
        <authorList>
            <person name="Kallberg Y."/>
            <person name="Tangrot J."/>
            <person name="Rosling A."/>
        </authorList>
    </citation>
    <scope>NUCLEOTIDE SEQUENCE [LARGE SCALE GENOMIC DNA]</scope>
    <source>
        <strain evidence="1 2">120-4 pot B 10/14</strain>
    </source>
</reference>